<sequence>MPKYPPLEGILFDFDGVLAYSAETHYVCWNNACLRLFSHPLSRETLEHHRGGASPMIAEAICRSMQQPTLQAQALLQEKTNQLRNHISSITTTTSMHTILTFLSQGNIPWGVVSNAPEAILREFFQFHKITPQVLSGFDSVSAPKPSPKAYQESAIRLGVTPAHFSTIYVFEDSLPGITAAKKAGHTTVAVGDALHGSEGELHTKDVVSFFMHYFNTLRTTPPFWPSNEKYKA</sequence>
<dbReference type="InterPro" id="IPR036412">
    <property type="entry name" value="HAD-like_sf"/>
</dbReference>
<protein>
    <submittedName>
        <fullName evidence="1">Haloacid dehalogenase-like hydrolase</fullName>
    </submittedName>
</protein>
<dbReference type="EMBL" id="ASJR01000015">
    <property type="protein sequence ID" value="ERP31328.1"/>
    <property type="molecule type" value="Genomic_DNA"/>
</dbReference>
<dbReference type="InterPro" id="IPR023214">
    <property type="entry name" value="HAD_sf"/>
</dbReference>
<dbReference type="GO" id="GO:0016787">
    <property type="term" value="F:hydrolase activity"/>
    <property type="evidence" value="ECO:0007669"/>
    <property type="project" value="UniProtKB-KW"/>
</dbReference>
<keyword evidence="1" id="KW-0378">Hydrolase</keyword>
<dbReference type="PANTHER" id="PTHR18901:SF38">
    <property type="entry name" value="PSEUDOURIDINE-5'-PHOSPHATASE"/>
    <property type="match status" value="1"/>
</dbReference>
<evidence type="ECO:0000313" key="1">
    <source>
        <dbReference type="EMBL" id="ERP31328.1"/>
    </source>
</evidence>
<dbReference type="PANTHER" id="PTHR18901">
    <property type="entry name" value="2-DEOXYGLUCOSE-6-PHOSPHATE PHOSPHATASE 2"/>
    <property type="match status" value="1"/>
</dbReference>
<evidence type="ECO:0000313" key="2">
    <source>
        <dbReference type="Proteomes" id="UP000017148"/>
    </source>
</evidence>
<reference evidence="1 2" key="1">
    <citation type="journal article" date="2013" name="Environ. Microbiol.">
        <title>Genome analysis of Chitinivibrio alkaliphilus gen. nov., sp. nov., a novel extremely haloalkaliphilic anaerobic chitinolytic bacterium from the candidate phylum Termite Group 3.</title>
        <authorList>
            <person name="Sorokin D.Y."/>
            <person name="Gumerov V.M."/>
            <person name="Rakitin A.L."/>
            <person name="Beletsky A.V."/>
            <person name="Damste J.S."/>
            <person name="Muyzer G."/>
            <person name="Mardanov A.V."/>
            <person name="Ravin N.V."/>
        </authorList>
    </citation>
    <scope>NUCLEOTIDE SEQUENCE [LARGE SCALE GENOMIC DNA]</scope>
    <source>
        <strain evidence="1 2">ACht1</strain>
    </source>
</reference>
<dbReference type="NCBIfam" id="TIGR01509">
    <property type="entry name" value="HAD-SF-IA-v3"/>
    <property type="match status" value="1"/>
</dbReference>
<gene>
    <name evidence="1" type="ORF">CALK_1817</name>
</gene>
<dbReference type="Proteomes" id="UP000017148">
    <property type="component" value="Unassembled WGS sequence"/>
</dbReference>
<accession>U7D5X4</accession>
<dbReference type="InterPro" id="IPR023198">
    <property type="entry name" value="PGP-like_dom2"/>
</dbReference>
<dbReference type="CDD" id="cd07505">
    <property type="entry name" value="HAD_BPGM-like"/>
    <property type="match status" value="1"/>
</dbReference>
<dbReference type="RefSeq" id="WP_022637251.1">
    <property type="nucleotide sequence ID" value="NZ_ASJR01000015.1"/>
</dbReference>
<dbReference type="SUPFAM" id="SSF56784">
    <property type="entry name" value="HAD-like"/>
    <property type="match status" value="1"/>
</dbReference>
<dbReference type="SFLD" id="SFLDG01129">
    <property type="entry name" value="C1.5:_HAD__Beta-PGM__Phosphata"/>
    <property type="match status" value="1"/>
</dbReference>
<dbReference type="OrthoDB" id="9797743at2"/>
<dbReference type="InterPro" id="IPR006439">
    <property type="entry name" value="HAD-SF_hydro_IA"/>
</dbReference>
<dbReference type="AlphaFoldDB" id="U7D5X4"/>
<name>U7D5X4_9BACT</name>
<dbReference type="STRING" id="1313304.CALK_1817"/>
<dbReference type="Pfam" id="PF13419">
    <property type="entry name" value="HAD_2"/>
    <property type="match status" value="1"/>
</dbReference>
<keyword evidence="2" id="KW-1185">Reference proteome</keyword>
<dbReference type="Gene3D" id="3.40.50.1000">
    <property type="entry name" value="HAD superfamily/HAD-like"/>
    <property type="match status" value="1"/>
</dbReference>
<dbReference type="InterPro" id="IPR041492">
    <property type="entry name" value="HAD_2"/>
</dbReference>
<organism evidence="1 2">
    <name type="scientific">Chitinivibrio alkaliphilus ACht1</name>
    <dbReference type="NCBI Taxonomy" id="1313304"/>
    <lineage>
        <taxon>Bacteria</taxon>
        <taxon>Pseudomonadati</taxon>
        <taxon>Fibrobacterota</taxon>
        <taxon>Chitinivibrionia</taxon>
        <taxon>Chitinivibrionales</taxon>
        <taxon>Chitinivibrionaceae</taxon>
        <taxon>Chitinivibrio</taxon>
    </lineage>
</organism>
<proteinExistence type="predicted"/>
<dbReference type="SFLD" id="SFLDS00003">
    <property type="entry name" value="Haloacid_Dehalogenase"/>
    <property type="match status" value="1"/>
</dbReference>
<dbReference type="eggNOG" id="COG0637">
    <property type="taxonomic scope" value="Bacteria"/>
</dbReference>
<dbReference type="Gene3D" id="1.10.150.240">
    <property type="entry name" value="Putative phosphatase, domain 2"/>
    <property type="match status" value="1"/>
</dbReference>
<comment type="caution">
    <text evidence="1">The sequence shown here is derived from an EMBL/GenBank/DDBJ whole genome shotgun (WGS) entry which is preliminary data.</text>
</comment>